<evidence type="ECO:0000256" key="1">
    <source>
        <dbReference type="ARBA" id="ARBA00004123"/>
    </source>
</evidence>
<keyword evidence="4" id="KW-0539">Nucleus</keyword>
<dbReference type="InterPro" id="IPR025610">
    <property type="entry name" value="MYC/MYB_N"/>
</dbReference>
<feature type="compositionally biased region" description="Polar residues" evidence="5">
    <location>
        <begin position="358"/>
        <end position="387"/>
    </location>
</feature>
<organism evidence="7 8">
    <name type="scientific">Erythroxylum novogranatense</name>
    <dbReference type="NCBI Taxonomy" id="1862640"/>
    <lineage>
        <taxon>Eukaryota</taxon>
        <taxon>Viridiplantae</taxon>
        <taxon>Streptophyta</taxon>
        <taxon>Embryophyta</taxon>
        <taxon>Tracheophyta</taxon>
        <taxon>Spermatophyta</taxon>
        <taxon>Magnoliopsida</taxon>
        <taxon>eudicotyledons</taxon>
        <taxon>Gunneridae</taxon>
        <taxon>Pentapetalae</taxon>
        <taxon>rosids</taxon>
        <taxon>fabids</taxon>
        <taxon>Malpighiales</taxon>
        <taxon>Erythroxylaceae</taxon>
        <taxon>Erythroxylum</taxon>
    </lineage>
</organism>
<gene>
    <name evidence="7" type="ORF">K2173_014001</name>
</gene>
<dbReference type="Proteomes" id="UP001159364">
    <property type="component" value="Linkage Group LG11"/>
</dbReference>
<feature type="region of interest" description="Disordered" evidence="5">
    <location>
        <begin position="358"/>
        <end position="390"/>
    </location>
</feature>
<dbReference type="PANTHER" id="PTHR46196:SF4">
    <property type="entry name" value="TRANSCRIPTION FACTOR LHW"/>
    <property type="match status" value="1"/>
</dbReference>
<dbReference type="PANTHER" id="PTHR46196">
    <property type="entry name" value="TRANSCRIPTION FACTOR BHLH155-LIKE ISOFORM X1-RELATED"/>
    <property type="match status" value="1"/>
</dbReference>
<feature type="compositionally biased region" description="Polar residues" evidence="5">
    <location>
        <begin position="598"/>
        <end position="627"/>
    </location>
</feature>
<keyword evidence="8" id="KW-1185">Reference proteome</keyword>
<dbReference type="Pfam" id="PF23176">
    <property type="entry name" value="bHLH_LHW"/>
    <property type="match status" value="1"/>
</dbReference>
<comment type="caution">
    <text evidence="7">The sequence shown here is derived from an EMBL/GenBank/DDBJ whole genome shotgun (WGS) entry which is preliminary data.</text>
</comment>
<evidence type="ECO:0000256" key="2">
    <source>
        <dbReference type="ARBA" id="ARBA00023015"/>
    </source>
</evidence>
<dbReference type="GO" id="GO:0005634">
    <property type="term" value="C:nucleus"/>
    <property type="evidence" value="ECO:0007669"/>
    <property type="project" value="UniProtKB-SubCell"/>
</dbReference>
<dbReference type="GO" id="GO:0046983">
    <property type="term" value="F:protein dimerization activity"/>
    <property type="evidence" value="ECO:0007669"/>
    <property type="project" value="InterPro"/>
</dbReference>
<dbReference type="GO" id="GO:0003700">
    <property type="term" value="F:DNA-binding transcription factor activity"/>
    <property type="evidence" value="ECO:0007669"/>
    <property type="project" value="InterPro"/>
</dbReference>
<evidence type="ECO:0000313" key="8">
    <source>
        <dbReference type="Proteomes" id="UP001159364"/>
    </source>
</evidence>
<proteinExistence type="predicted"/>
<dbReference type="Pfam" id="PF14215">
    <property type="entry name" value="bHLH-MYC_N"/>
    <property type="match status" value="1"/>
</dbReference>
<keyword evidence="3" id="KW-0804">Transcription</keyword>
<dbReference type="AlphaFoldDB" id="A0AAV8SCY4"/>
<evidence type="ECO:0000313" key="7">
    <source>
        <dbReference type="EMBL" id="KAJ8750086.1"/>
    </source>
</evidence>
<name>A0AAV8SCY4_9ROSI</name>
<evidence type="ECO:0000256" key="4">
    <source>
        <dbReference type="ARBA" id="ARBA00023242"/>
    </source>
</evidence>
<evidence type="ECO:0000259" key="6">
    <source>
        <dbReference type="PROSITE" id="PS50888"/>
    </source>
</evidence>
<dbReference type="PROSITE" id="PS50888">
    <property type="entry name" value="BHLH"/>
    <property type="match status" value="1"/>
</dbReference>
<protein>
    <recommendedName>
        <fullName evidence="6">BHLH domain-containing protein</fullName>
    </recommendedName>
</protein>
<feature type="compositionally biased region" description="Basic and acidic residues" evidence="5">
    <location>
        <begin position="719"/>
        <end position="733"/>
    </location>
</feature>
<dbReference type="EMBL" id="JAIWQS010000011">
    <property type="protein sequence ID" value="KAJ8750086.1"/>
    <property type="molecule type" value="Genomic_DNA"/>
</dbReference>
<comment type="subcellular location">
    <subcellularLocation>
        <location evidence="1">Nucleus</location>
    </subcellularLocation>
</comment>
<reference evidence="7 8" key="1">
    <citation type="submission" date="2021-09" db="EMBL/GenBank/DDBJ databases">
        <title>Genomic insights and catalytic innovation underlie evolution of tropane alkaloids biosynthesis.</title>
        <authorList>
            <person name="Wang Y.-J."/>
            <person name="Tian T."/>
            <person name="Huang J.-P."/>
            <person name="Huang S.-X."/>
        </authorList>
    </citation>
    <scope>NUCLEOTIDE SEQUENCE [LARGE SCALE GENOMIC DNA]</scope>
    <source>
        <strain evidence="7">KIB-2018</strain>
        <tissue evidence="7">Leaf</tissue>
    </source>
</reference>
<feature type="region of interest" description="Disordered" evidence="5">
    <location>
        <begin position="702"/>
        <end position="733"/>
    </location>
</feature>
<evidence type="ECO:0000256" key="3">
    <source>
        <dbReference type="ARBA" id="ARBA00023163"/>
    </source>
</evidence>
<dbReference type="InterPro" id="IPR011598">
    <property type="entry name" value="bHLH_dom"/>
</dbReference>
<keyword evidence="2" id="KW-0805">Transcription regulation</keyword>
<evidence type="ECO:0000256" key="5">
    <source>
        <dbReference type="SAM" id="MobiDB-lite"/>
    </source>
</evidence>
<dbReference type="CDD" id="cd18915">
    <property type="entry name" value="bHLH_AtLHW_like"/>
    <property type="match status" value="1"/>
</dbReference>
<sequence>MGNLLREVLKTLCCFNQWCYAVFWKLGCQNPKLLIWEECYCELNPSSVPQPNCGPENSELLFGEHKGFCGSDTHFLNPEFQARDKVQMLVDKMMLNNQVYVVGEGIVGRAAFTGKHDWILTNMYTGDLCPPEVLNELHHQFSAGVQTVAVIPAFPYGVVQVGSLLSITENMGFVNNVRSLILQLGCNPGALSGYHSTKDSIERIDMPISDGAPISTHMINSTTLCTEGSSQQIISAQASNFLGQTSHSRPGKSSTVMAYSMPHVDNLVAKSFEGHSEVKSSSLMKSGSAFRNPLENVLETELLPSNFDAWLSQHATSNNSMAGFKYQPVTGKSITGNSFPKSLMLSDAINDCISNNRDASQSLPLPQTNKVLLSDSHGGSLTSSTDLPNKLDGQMKLSSIPSSNINPKKLVASYLEDIGPQSVVTSMAEEFLSSTLVPQVSSSEMLSDCNSMSSGMKPIKGELVDVKEELDNDLFQAFNISSTQLEESLSLVENISGTGLDCLKHASANQHPPSGDDLYDILGVDLKSKLIYGAWNNSFSDGPHSNTQNLSKDALTVMNMQDASCDIYSIKEWTAGNSIFSAMDNDHLLDAVVSRAQSAANQSSDDNVSCRTTLTKMSTSSVPSDSCNRGRLDVPNQPNRGSFDLQKSLDKAGTTASSSIRSDYVKGDKGASSQSTSICGSQLSSWVEQAHNMRPDCSISTAFSKKSEELSKPNRKRLKPGENPRPRPKDRQMIQDRVKELREIVPNGTKCSIDALLERTIKHMLFLQSVIKHADKLKQTGESKIISKEGELLLKDNFDGGATWAFEVGSQSMVCPIIVEDLNPPRQMLVEMLCEECGIFLEIADLIKGLGLTILKGVMEARNDKIWARFAVEANRDVTRMEIFVSLVRILEQTMKGSTSSANILENNNMMVHQAFSQAPSIAATGRPSSLQ</sequence>
<accession>A0AAV8SCY4</accession>
<feature type="domain" description="BHLH" evidence="6">
    <location>
        <begin position="718"/>
        <end position="767"/>
    </location>
</feature>
<feature type="region of interest" description="Disordered" evidence="5">
    <location>
        <begin position="598"/>
        <end position="675"/>
    </location>
</feature>
<dbReference type="InterPro" id="IPR043561">
    <property type="entry name" value="LHW-like"/>
</dbReference>